<organism evidence="1 2">
    <name type="scientific">Klebsiella pneumoniae</name>
    <dbReference type="NCBI Taxonomy" id="573"/>
    <lineage>
        <taxon>Bacteria</taxon>
        <taxon>Pseudomonadati</taxon>
        <taxon>Pseudomonadota</taxon>
        <taxon>Gammaproteobacteria</taxon>
        <taxon>Enterobacterales</taxon>
        <taxon>Enterobacteriaceae</taxon>
        <taxon>Klebsiella/Raoultella group</taxon>
        <taxon>Klebsiella</taxon>
        <taxon>Klebsiella pneumoniae complex</taxon>
    </lineage>
</organism>
<reference evidence="1 2" key="1">
    <citation type="submission" date="2018-06" db="EMBL/GenBank/DDBJ databases">
        <authorList>
            <consortium name="Pathogen Informatics"/>
            <person name="Doyle S."/>
        </authorList>
    </citation>
    <scope>NUCLEOTIDE SEQUENCE [LARGE SCALE GENOMIC DNA]</scope>
    <source>
        <strain evidence="1 2">NCTC9601</strain>
    </source>
</reference>
<evidence type="ECO:0000313" key="1">
    <source>
        <dbReference type="EMBL" id="SPX55633.1"/>
    </source>
</evidence>
<dbReference type="Proteomes" id="UP000251123">
    <property type="component" value="Unassembled WGS sequence"/>
</dbReference>
<gene>
    <name evidence="1" type="ORF">NCTC9601_02814</name>
</gene>
<proteinExistence type="predicted"/>
<name>A0A2X1QJG5_KLEPN</name>
<dbReference type="AlphaFoldDB" id="A0A2X1QJG5"/>
<protein>
    <submittedName>
        <fullName evidence="1">Sensory box/GGDEF family protein</fullName>
    </submittedName>
</protein>
<evidence type="ECO:0000313" key="2">
    <source>
        <dbReference type="Proteomes" id="UP000251123"/>
    </source>
</evidence>
<accession>A0A2X1QJG5</accession>
<dbReference type="EMBL" id="UASN01000020">
    <property type="protein sequence ID" value="SPX55633.1"/>
    <property type="molecule type" value="Genomic_DNA"/>
</dbReference>
<sequence length="75" mass="8221">MSLWPLNLFSDEGEVDAFAARLWHCFSGKQTFAATEVVLSATLASQSNPEDGTDINTILSKFRSGYVSGKKQPRP</sequence>